<reference evidence="11 12" key="1">
    <citation type="submission" date="2020-07" db="EMBL/GenBank/DDBJ databases">
        <title>Genomic Encyclopedia of Archaeal and Bacterial Type Strains, Phase II (KMG-II): from individual species to whole genera.</title>
        <authorList>
            <person name="Goeker M."/>
        </authorList>
    </citation>
    <scope>NUCLEOTIDE SEQUENCE [LARGE SCALE GENOMIC DNA]</scope>
    <source>
        <strain evidence="11 12">DSM 21226</strain>
    </source>
</reference>
<sequence>MNHQALSSFIWSVADLLRGDYKQSEYGRVILPFTVLRRLDCVLAATKPAVLAEFAARTAAGLNPEPFLLRKAGQSFFNTSSLDLVTLLGDQDHVRQNLYAYIQAFSPAARDIFERFDFHTQVERLAKADLLYLVVEKFANIDLHPERVDNASMGAVFEELIRKFAEISNETAGEHFTPREVIRLMVNLLFIEDDDVLTPGNAVVRTVYDPTAGTGGMLSVAGEYLLEHNPQARLTMFGQELNDESYAICKADMLIKGQDVGNIVAGNTLSDDGHGGRQFDYMLSNPPFGVEWKKVERAVRLEHEQRGFDGRFGPGLPRVSDGSLLFLMHLLAKMRPAQDGGSRFGIVLNGSPLFTGGAGSGESEIRRYVLENDLVEAIVGLPTDMFYNTGIATYVWILSNKKPEDRRGFVQLIDAGSFWQKMRKSLGSKRKEMSDAHIEQVTRLFGGFTEAELVTVLDAAGQPLGEAQLVTGTDIPPVAREGGRLKRVPVARIFRNEDFGYTTITVERPLRDAQGQPVLGAKGKQKGKPQPDSALRDTENVPLSDDVRSYFEREVLPHAPDAWIDPEKTKVGYEIPFNRHFYVFEPPRSLAEIDADLKRSTDRIKQMIEGLSA</sequence>
<accession>A0A7Y9U6Y6</accession>
<dbReference type="Gene3D" id="1.20.1260.30">
    <property type="match status" value="1"/>
</dbReference>
<dbReference type="AlphaFoldDB" id="A0A7Y9U6Y6"/>
<dbReference type="GO" id="GO:0003677">
    <property type="term" value="F:DNA binding"/>
    <property type="evidence" value="ECO:0007669"/>
    <property type="project" value="InterPro"/>
</dbReference>
<dbReference type="PROSITE" id="PS00092">
    <property type="entry name" value="N6_MTASE"/>
    <property type="match status" value="1"/>
</dbReference>
<evidence type="ECO:0000313" key="12">
    <source>
        <dbReference type="Proteomes" id="UP000518288"/>
    </source>
</evidence>
<keyword evidence="6" id="KW-0680">Restriction system</keyword>
<dbReference type="EC" id="2.1.1.72" evidence="2"/>
<keyword evidence="3 11" id="KW-0489">Methyltransferase</keyword>
<feature type="region of interest" description="Disordered" evidence="8">
    <location>
        <begin position="512"/>
        <end position="541"/>
    </location>
</feature>
<keyword evidence="12" id="KW-1185">Reference proteome</keyword>
<evidence type="ECO:0000256" key="1">
    <source>
        <dbReference type="ARBA" id="ARBA00006594"/>
    </source>
</evidence>
<dbReference type="Pfam" id="PF12161">
    <property type="entry name" value="HsdM_N"/>
    <property type="match status" value="1"/>
</dbReference>
<dbReference type="SUPFAM" id="SSF53335">
    <property type="entry name" value="S-adenosyl-L-methionine-dependent methyltransferases"/>
    <property type="match status" value="1"/>
</dbReference>
<dbReference type="PANTHER" id="PTHR42933:SF3">
    <property type="entry name" value="TYPE I RESTRICTION ENZYME MJAVIII METHYLASE SUBUNIT"/>
    <property type="match status" value="1"/>
</dbReference>
<dbReference type="Proteomes" id="UP000518288">
    <property type="component" value="Unassembled WGS sequence"/>
</dbReference>
<dbReference type="RefSeq" id="WP_179635179.1">
    <property type="nucleotide sequence ID" value="NZ_JACCFH010000001.1"/>
</dbReference>
<dbReference type="GO" id="GO:0008170">
    <property type="term" value="F:N-methyltransferase activity"/>
    <property type="evidence" value="ECO:0007669"/>
    <property type="project" value="InterPro"/>
</dbReference>
<keyword evidence="4 11" id="KW-0808">Transferase</keyword>
<dbReference type="EMBL" id="JACCFH010000001">
    <property type="protein sequence ID" value="NYG34558.1"/>
    <property type="molecule type" value="Genomic_DNA"/>
</dbReference>
<dbReference type="GO" id="GO:0009007">
    <property type="term" value="F:site-specific DNA-methyltransferase (adenine-specific) activity"/>
    <property type="evidence" value="ECO:0007669"/>
    <property type="project" value="UniProtKB-EC"/>
</dbReference>
<dbReference type="PRINTS" id="PR00507">
    <property type="entry name" value="N12N6MTFRASE"/>
</dbReference>
<gene>
    <name evidence="11" type="ORF">BDD16_003544</name>
</gene>
<dbReference type="Gene3D" id="3.40.50.150">
    <property type="entry name" value="Vaccinia Virus protein VP39"/>
    <property type="match status" value="1"/>
</dbReference>
<evidence type="ECO:0000256" key="2">
    <source>
        <dbReference type="ARBA" id="ARBA00011900"/>
    </source>
</evidence>
<dbReference type="InterPro" id="IPR029063">
    <property type="entry name" value="SAM-dependent_MTases_sf"/>
</dbReference>
<evidence type="ECO:0000256" key="6">
    <source>
        <dbReference type="ARBA" id="ARBA00022747"/>
    </source>
</evidence>
<protein>
    <recommendedName>
        <fullName evidence="2">site-specific DNA-methyltransferase (adenine-specific)</fullName>
        <ecNumber evidence="2">2.1.1.72</ecNumber>
    </recommendedName>
</protein>
<dbReference type="Pfam" id="PF02384">
    <property type="entry name" value="N6_Mtase"/>
    <property type="match status" value="1"/>
</dbReference>
<dbReference type="GO" id="GO:0032259">
    <property type="term" value="P:methylation"/>
    <property type="evidence" value="ECO:0007669"/>
    <property type="project" value="UniProtKB-KW"/>
</dbReference>
<proteinExistence type="inferred from homology"/>
<evidence type="ECO:0000256" key="3">
    <source>
        <dbReference type="ARBA" id="ARBA00022603"/>
    </source>
</evidence>
<dbReference type="InterPro" id="IPR003356">
    <property type="entry name" value="DNA_methylase_A-5"/>
</dbReference>
<evidence type="ECO:0000256" key="4">
    <source>
        <dbReference type="ARBA" id="ARBA00022679"/>
    </source>
</evidence>
<dbReference type="InterPro" id="IPR002052">
    <property type="entry name" value="DNA_methylase_N6_adenine_CS"/>
</dbReference>
<evidence type="ECO:0000256" key="7">
    <source>
        <dbReference type="ARBA" id="ARBA00047942"/>
    </source>
</evidence>
<comment type="caution">
    <text evidence="11">The sequence shown here is derived from an EMBL/GenBank/DDBJ whole genome shotgun (WGS) entry which is preliminary data.</text>
</comment>
<dbReference type="InterPro" id="IPR038333">
    <property type="entry name" value="T1MK-like_N_sf"/>
</dbReference>
<name>A0A7Y9U6Y6_9BURK</name>
<dbReference type="InterPro" id="IPR022749">
    <property type="entry name" value="D12N6_MeTrfase_N"/>
</dbReference>
<evidence type="ECO:0000259" key="9">
    <source>
        <dbReference type="Pfam" id="PF02384"/>
    </source>
</evidence>
<dbReference type="GO" id="GO:0009307">
    <property type="term" value="P:DNA restriction-modification system"/>
    <property type="evidence" value="ECO:0007669"/>
    <property type="project" value="UniProtKB-KW"/>
</dbReference>
<evidence type="ECO:0000313" key="11">
    <source>
        <dbReference type="EMBL" id="NYG34558.1"/>
    </source>
</evidence>
<dbReference type="PANTHER" id="PTHR42933">
    <property type="entry name" value="SLR6095 PROTEIN"/>
    <property type="match status" value="1"/>
</dbReference>
<keyword evidence="5" id="KW-0949">S-adenosyl-L-methionine</keyword>
<comment type="catalytic activity">
    <reaction evidence="7">
        <text>a 2'-deoxyadenosine in DNA + S-adenosyl-L-methionine = an N(6)-methyl-2'-deoxyadenosine in DNA + S-adenosyl-L-homocysteine + H(+)</text>
        <dbReference type="Rhea" id="RHEA:15197"/>
        <dbReference type="Rhea" id="RHEA-COMP:12418"/>
        <dbReference type="Rhea" id="RHEA-COMP:12419"/>
        <dbReference type="ChEBI" id="CHEBI:15378"/>
        <dbReference type="ChEBI" id="CHEBI:57856"/>
        <dbReference type="ChEBI" id="CHEBI:59789"/>
        <dbReference type="ChEBI" id="CHEBI:90615"/>
        <dbReference type="ChEBI" id="CHEBI:90616"/>
        <dbReference type="EC" id="2.1.1.72"/>
    </reaction>
</comment>
<feature type="domain" description="DNA methylase adenine-specific" evidence="9">
    <location>
        <begin position="152"/>
        <end position="450"/>
    </location>
</feature>
<comment type="similarity">
    <text evidence="1">Belongs to the N(4)/N(6)-methyltransferase family.</text>
</comment>
<evidence type="ECO:0000256" key="8">
    <source>
        <dbReference type="SAM" id="MobiDB-lite"/>
    </source>
</evidence>
<feature type="domain" description="N6 adenine-specific DNA methyltransferase N-terminal" evidence="10">
    <location>
        <begin position="6"/>
        <end position="138"/>
    </location>
</feature>
<organism evidence="11 12">
    <name type="scientific">Sphaerotilus montanus</name>
    <dbReference type="NCBI Taxonomy" id="522889"/>
    <lineage>
        <taxon>Bacteria</taxon>
        <taxon>Pseudomonadati</taxon>
        <taxon>Pseudomonadota</taxon>
        <taxon>Betaproteobacteria</taxon>
        <taxon>Burkholderiales</taxon>
        <taxon>Sphaerotilaceae</taxon>
        <taxon>Sphaerotilus</taxon>
    </lineage>
</organism>
<evidence type="ECO:0000256" key="5">
    <source>
        <dbReference type="ARBA" id="ARBA00022691"/>
    </source>
</evidence>
<evidence type="ECO:0000259" key="10">
    <source>
        <dbReference type="Pfam" id="PF12161"/>
    </source>
</evidence>
<dbReference type="InterPro" id="IPR051537">
    <property type="entry name" value="DNA_Adenine_Mtase"/>
</dbReference>